<dbReference type="AlphaFoldDB" id="A0A0G0K5M9"/>
<accession>A0A0G0K5M9</accession>
<dbReference type="EMBL" id="LBUU01000003">
    <property type="protein sequence ID" value="KKQ70755.1"/>
    <property type="molecule type" value="Genomic_DNA"/>
</dbReference>
<gene>
    <name evidence="1" type="ORF">US91_C0003G0085</name>
</gene>
<evidence type="ECO:0000313" key="2">
    <source>
        <dbReference type="Proteomes" id="UP000034022"/>
    </source>
</evidence>
<sequence>MPNIQEIFNNIQKSKKEQKEIKSMYRDALSNSSGYQKAVEELNILKEKKKKIEESLRDDFRTEFDKLEVLKADIENDTMLLSDAALSEYIKGKHVEIVDEYENKYEPIFKVQFKKS</sequence>
<proteinExistence type="predicted"/>
<name>A0A0G0K5M9_9BACT</name>
<reference evidence="1 2" key="1">
    <citation type="journal article" date="2015" name="Nature">
        <title>rRNA introns, odd ribosomes, and small enigmatic genomes across a large radiation of phyla.</title>
        <authorList>
            <person name="Brown C.T."/>
            <person name="Hug L.A."/>
            <person name="Thomas B.C."/>
            <person name="Sharon I."/>
            <person name="Castelle C.J."/>
            <person name="Singh A."/>
            <person name="Wilkins M.J."/>
            <person name="Williams K.H."/>
            <person name="Banfield J.F."/>
        </authorList>
    </citation>
    <scope>NUCLEOTIDE SEQUENCE [LARGE SCALE GENOMIC DNA]</scope>
</reference>
<dbReference type="Proteomes" id="UP000034022">
    <property type="component" value="Unassembled WGS sequence"/>
</dbReference>
<protein>
    <submittedName>
        <fullName evidence="1">Uncharacterized protein</fullName>
    </submittedName>
</protein>
<comment type="caution">
    <text evidence="1">The sequence shown here is derived from an EMBL/GenBank/DDBJ whole genome shotgun (WGS) entry which is preliminary data.</text>
</comment>
<evidence type="ECO:0000313" key="1">
    <source>
        <dbReference type="EMBL" id="KKQ70755.1"/>
    </source>
</evidence>
<organism evidence="1 2">
    <name type="scientific">Candidatus Falkowbacteria bacterium GW2011_GWE1_38_31</name>
    <dbReference type="NCBI Taxonomy" id="1618638"/>
    <lineage>
        <taxon>Bacteria</taxon>
        <taxon>Candidatus Falkowiibacteriota</taxon>
    </lineage>
</organism>